<protein>
    <recommendedName>
        <fullName evidence="4">DUF202 domain-containing protein</fullName>
    </recommendedName>
</protein>
<gene>
    <name evidence="2" type="ORF">HMPREF9943_01640</name>
</gene>
<keyword evidence="3" id="KW-1185">Reference proteome</keyword>
<feature type="transmembrane region" description="Helical" evidence="1">
    <location>
        <begin position="50"/>
        <end position="74"/>
    </location>
</feature>
<dbReference type="RefSeq" id="WP_004803938.1">
    <property type="nucleotide sequence ID" value="NZ_KB446649.1"/>
</dbReference>
<sequence length="93" mass="10775">MTEREIRGYHEEIDYQKRMLSNLQRFMTLSVLFSTTGIVLIYFFHSLSLLITILGIILLVIGVISSLVFGYGIYKGQKNIDNLINIFKEKLND</sequence>
<reference evidence="2 3" key="1">
    <citation type="submission" date="2013-02" db="EMBL/GenBank/DDBJ databases">
        <title>The Genome Sequence of Lactobacillus catenaformis F0143.</title>
        <authorList>
            <consortium name="The Broad Institute Genome Sequencing Platform"/>
            <person name="Earl A."/>
            <person name="Ward D."/>
            <person name="Feldgarden M."/>
            <person name="Gevers D."/>
            <person name="Izard J."/>
            <person name="Blanton J.M."/>
            <person name="Mathney J."/>
            <person name="Dewhirst F.E."/>
            <person name="Young S.K."/>
            <person name="Zeng Q."/>
            <person name="Gargeya S."/>
            <person name="Fitzgerald M."/>
            <person name="Haas B."/>
            <person name="Abouelleil A."/>
            <person name="Alvarado L."/>
            <person name="Arachchi H.M."/>
            <person name="Berlin A."/>
            <person name="Chapman S.B."/>
            <person name="Gearin G."/>
            <person name="Goldberg J."/>
            <person name="Griggs A."/>
            <person name="Gujja S."/>
            <person name="Hansen M."/>
            <person name="Heiman D."/>
            <person name="Howarth C."/>
            <person name="Larimer J."/>
            <person name="Lui A."/>
            <person name="MacDonald P.J.P."/>
            <person name="McCowen C."/>
            <person name="Montmayeur A."/>
            <person name="Murphy C."/>
            <person name="Neiman D."/>
            <person name="Pearson M."/>
            <person name="Priest M."/>
            <person name="Roberts A."/>
            <person name="Saif S."/>
            <person name="Shea T."/>
            <person name="Sisk P."/>
            <person name="Stolte C."/>
            <person name="Sykes S."/>
            <person name="Wortman J."/>
            <person name="Nusbaum C."/>
            <person name="Birren B."/>
        </authorList>
    </citation>
    <scope>NUCLEOTIDE SEQUENCE [LARGE SCALE GENOMIC DNA]</scope>
    <source>
        <strain evidence="2 3">OT 569</strain>
    </source>
</reference>
<dbReference type="eggNOG" id="ENOG5033683">
    <property type="taxonomic scope" value="Bacteria"/>
</dbReference>
<evidence type="ECO:0000313" key="3">
    <source>
        <dbReference type="Proteomes" id="UP000011758"/>
    </source>
</evidence>
<keyword evidence="1" id="KW-0812">Transmembrane</keyword>
<comment type="caution">
    <text evidence="2">The sequence shown here is derived from an EMBL/GenBank/DDBJ whole genome shotgun (WGS) entry which is preliminary data.</text>
</comment>
<dbReference type="EMBL" id="AGEJ01000024">
    <property type="protein sequence ID" value="EMD16237.1"/>
    <property type="molecule type" value="Genomic_DNA"/>
</dbReference>
<accession>M2P7F3</accession>
<evidence type="ECO:0000313" key="2">
    <source>
        <dbReference type="EMBL" id="EMD16237.1"/>
    </source>
</evidence>
<dbReference type="Proteomes" id="UP000011758">
    <property type="component" value="Unassembled WGS sequence"/>
</dbReference>
<feature type="transmembrane region" description="Helical" evidence="1">
    <location>
        <begin position="26"/>
        <end position="44"/>
    </location>
</feature>
<dbReference type="AlphaFoldDB" id="M2P7F3"/>
<evidence type="ECO:0000256" key="1">
    <source>
        <dbReference type="SAM" id="Phobius"/>
    </source>
</evidence>
<organism evidence="2 3">
    <name type="scientific">Eggerthia catenaformis OT 569 = DSM 20559</name>
    <dbReference type="NCBI Taxonomy" id="999415"/>
    <lineage>
        <taxon>Bacteria</taxon>
        <taxon>Bacillati</taxon>
        <taxon>Bacillota</taxon>
        <taxon>Erysipelotrichia</taxon>
        <taxon>Erysipelotrichales</taxon>
        <taxon>Coprobacillaceae</taxon>
        <taxon>Eggerthia</taxon>
    </lineage>
</organism>
<dbReference type="PATRIC" id="fig|999415.3.peg.1667"/>
<dbReference type="BioCyc" id="ECAT999415-HMP:GTTI-1701-MONOMER"/>
<name>M2P7F3_9FIRM</name>
<proteinExistence type="predicted"/>
<evidence type="ECO:0008006" key="4">
    <source>
        <dbReference type="Google" id="ProtNLM"/>
    </source>
</evidence>
<dbReference type="OrthoDB" id="2142680at2"/>
<dbReference type="STRING" id="999415.HMPREF9943_01640"/>
<keyword evidence="1" id="KW-1133">Transmembrane helix</keyword>
<keyword evidence="1" id="KW-0472">Membrane</keyword>